<organism evidence="1 2">
    <name type="scientific">Blastococcus brunescens</name>
    <dbReference type="NCBI Taxonomy" id="1564165"/>
    <lineage>
        <taxon>Bacteria</taxon>
        <taxon>Bacillati</taxon>
        <taxon>Actinomycetota</taxon>
        <taxon>Actinomycetes</taxon>
        <taxon>Geodermatophilales</taxon>
        <taxon>Geodermatophilaceae</taxon>
        <taxon>Blastococcus</taxon>
    </lineage>
</organism>
<reference evidence="1 2" key="1">
    <citation type="submission" date="2023-12" db="EMBL/GenBank/DDBJ databases">
        <title>Blastococcus brunescens sp. nov., an actonobacterium isolated from sandstone collected in sahara desert.</title>
        <authorList>
            <person name="Gtari M."/>
            <person name="Ghodhbane F."/>
        </authorList>
    </citation>
    <scope>NUCLEOTIDE SEQUENCE [LARGE SCALE GENOMIC DNA]</scope>
    <source>
        <strain evidence="1 2">BMG 8361</strain>
    </source>
</reference>
<proteinExistence type="predicted"/>
<evidence type="ECO:0000313" key="2">
    <source>
        <dbReference type="Proteomes" id="UP001324287"/>
    </source>
</evidence>
<dbReference type="Proteomes" id="UP001324287">
    <property type="component" value="Chromosome"/>
</dbReference>
<keyword evidence="2" id="KW-1185">Reference proteome</keyword>
<sequence length="156" mass="16320">MTLDESRPDTGFLGPHAPSAAADRLFDDDRAEAGYVMNLSHAWAHQPAAHDALMDLLRQAAASAGLTCRQRGLLVSAVAGAVGDPHCALAWGTRLAGEVGDEPAAAVLRGEDAGLEPGDRSLTRWARQLVTDPGATTAGTCKHCGTPASPTRRSWR</sequence>
<dbReference type="Gene3D" id="1.20.1290.10">
    <property type="entry name" value="AhpD-like"/>
    <property type="match status" value="1"/>
</dbReference>
<dbReference type="SUPFAM" id="SSF69118">
    <property type="entry name" value="AhpD-like"/>
    <property type="match status" value="1"/>
</dbReference>
<protein>
    <submittedName>
        <fullName evidence="1">Uncharacterized protein</fullName>
    </submittedName>
</protein>
<dbReference type="RefSeq" id="WP_324275155.1">
    <property type="nucleotide sequence ID" value="NZ_CP141261.1"/>
</dbReference>
<name>A0ABZ1AZC0_9ACTN</name>
<gene>
    <name evidence="1" type="ORF">U6N30_30065</name>
</gene>
<dbReference type="EMBL" id="CP141261">
    <property type="protein sequence ID" value="WRL63824.1"/>
    <property type="molecule type" value="Genomic_DNA"/>
</dbReference>
<evidence type="ECO:0000313" key="1">
    <source>
        <dbReference type="EMBL" id="WRL63824.1"/>
    </source>
</evidence>
<accession>A0ABZ1AZC0</accession>
<dbReference type="InterPro" id="IPR029032">
    <property type="entry name" value="AhpD-like"/>
</dbReference>